<evidence type="ECO:0000313" key="2">
    <source>
        <dbReference type="Proteomes" id="UP000236724"/>
    </source>
</evidence>
<name>A0A1H6F363_9GAMM</name>
<keyword evidence="2" id="KW-1185">Reference proteome</keyword>
<organism evidence="1 2">
    <name type="scientific">Candidatus Venteria ishoeyi</name>
    <dbReference type="NCBI Taxonomy" id="1899563"/>
    <lineage>
        <taxon>Bacteria</taxon>
        <taxon>Pseudomonadati</taxon>
        <taxon>Pseudomonadota</taxon>
        <taxon>Gammaproteobacteria</taxon>
        <taxon>Thiotrichales</taxon>
        <taxon>Thiotrichaceae</taxon>
        <taxon>Venteria</taxon>
    </lineage>
</organism>
<sequence length="201" mass="22380">MSYSDFDLKKVKKILGVTLTEKENVFSSIKSIDISSILREILKENIPLARAINTEKARSELIISNILVEVRKILKHKVSLFSGIEFNVDKEKGLNGFCDFIISASQEQLILNSPVITVVEAKNENIIAGLGQCIAEMVAANIFNETENNQIARLYGVVTTGTSWKFISMEGLNVLIDLDEYLIEDPNKIVSILVEMSTQNA</sequence>
<protein>
    <submittedName>
        <fullName evidence="1">Uncharacterized protein</fullName>
    </submittedName>
</protein>
<evidence type="ECO:0000313" key="1">
    <source>
        <dbReference type="EMBL" id="SEH04560.1"/>
    </source>
</evidence>
<dbReference type="RefSeq" id="WP_103918613.1">
    <property type="nucleotide sequence ID" value="NZ_FMSV02000059.1"/>
</dbReference>
<accession>A0A1H6F363</accession>
<gene>
    <name evidence="1" type="ORF">MBHS_00408</name>
</gene>
<dbReference type="EMBL" id="FMSV02000059">
    <property type="protein sequence ID" value="SEH04560.1"/>
    <property type="molecule type" value="Genomic_DNA"/>
</dbReference>
<dbReference type="OrthoDB" id="155875at2"/>
<proteinExistence type="predicted"/>
<dbReference type="AlphaFoldDB" id="A0A1H6F363"/>
<reference evidence="1 2" key="1">
    <citation type="submission" date="2016-10" db="EMBL/GenBank/DDBJ databases">
        <authorList>
            <person name="de Groot N.N."/>
        </authorList>
    </citation>
    <scope>NUCLEOTIDE SEQUENCE [LARGE SCALE GENOMIC DNA]</scope>
    <source>
        <strain evidence="1">MBHS1</strain>
    </source>
</reference>
<dbReference type="Proteomes" id="UP000236724">
    <property type="component" value="Unassembled WGS sequence"/>
</dbReference>